<protein>
    <recommendedName>
        <fullName evidence="3">4'-phosphopantetheinyl transferase superfamily protein</fullName>
    </recommendedName>
</protein>
<geneLocation type="plasmid" evidence="2">
    <name>unnamed1</name>
</geneLocation>
<dbReference type="GO" id="GO:0008897">
    <property type="term" value="F:holo-[acyl-carrier-protein] synthase activity"/>
    <property type="evidence" value="ECO:0007669"/>
    <property type="project" value="InterPro"/>
</dbReference>
<sequence>MSGVLILMGMALPEDWLGAEAGLSLFGRSLRSDGGRPEVAGGGDVRFSLSHSGGLALIATAAEPVGVDSRGPIKDGSGRGSPSVGEVTGTTSSQGERDG</sequence>
<dbReference type="InterPro" id="IPR037143">
    <property type="entry name" value="4-PPantetheinyl_Trfase_dom_sf"/>
</dbReference>
<evidence type="ECO:0000313" key="2">
    <source>
        <dbReference type="EMBL" id="XDV69356.1"/>
    </source>
</evidence>
<keyword evidence="2" id="KW-0614">Plasmid</keyword>
<accession>A0AB39YIN1</accession>
<feature type="compositionally biased region" description="Polar residues" evidence="1">
    <location>
        <begin position="88"/>
        <end position="99"/>
    </location>
</feature>
<dbReference type="AlphaFoldDB" id="A0AB39YIN1"/>
<dbReference type="GO" id="GO:0000287">
    <property type="term" value="F:magnesium ion binding"/>
    <property type="evidence" value="ECO:0007669"/>
    <property type="project" value="InterPro"/>
</dbReference>
<dbReference type="Gene3D" id="3.90.470.20">
    <property type="entry name" value="4'-phosphopantetheinyl transferase domain"/>
    <property type="match status" value="1"/>
</dbReference>
<evidence type="ECO:0008006" key="3">
    <source>
        <dbReference type="Google" id="ProtNLM"/>
    </source>
</evidence>
<dbReference type="RefSeq" id="WP_369780535.1">
    <property type="nucleotide sequence ID" value="NZ_CP165728.1"/>
</dbReference>
<dbReference type="SUPFAM" id="SSF56214">
    <property type="entry name" value="4'-phosphopantetheinyl transferase"/>
    <property type="match status" value="1"/>
</dbReference>
<dbReference type="EMBL" id="CP165728">
    <property type="protein sequence ID" value="XDV69356.1"/>
    <property type="molecule type" value="Genomic_DNA"/>
</dbReference>
<evidence type="ECO:0000256" key="1">
    <source>
        <dbReference type="SAM" id="MobiDB-lite"/>
    </source>
</evidence>
<reference evidence="2" key="1">
    <citation type="submission" date="2024-08" db="EMBL/GenBank/DDBJ databases">
        <authorList>
            <person name="Yu S.T."/>
        </authorList>
    </citation>
    <scope>NUCLEOTIDE SEQUENCE</scope>
    <source>
        <strain evidence="2">R33</strain>
        <plasmid evidence="2">unnamed1</plasmid>
    </source>
</reference>
<proteinExistence type="predicted"/>
<organism evidence="2">
    <name type="scientific">Streptomyces sp. R33</name>
    <dbReference type="NCBI Taxonomy" id="3238629"/>
    <lineage>
        <taxon>Bacteria</taxon>
        <taxon>Bacillati</taxon>
        <taxon>Actinomycetota</taxon>
        <taxon>Actinomycetes</taxon>
        <taxon>Kitasatosporales</taxon>
        <taxon>Streptomycetaceae</taxon>
        <taxon>Streptomyces</taxon>
    </lineage>
</organism>
<gene>
    <name evidence="2" type="ORF">AB5J51_41235</name>
</gene>
<feature type="region of interest" description="Disordered" evidence="1">
    <location>
        <begin position="66"/>
        <end position="99"/>
    </location>
</feature>
<name>A0AB39YIN1_9ACTN</name>